<evidence type="ECO:0008006" key="7">
    <source>
        <dbReference type="Google" id="ProtNLM"/>
    </source>
</evidence>
<proteinExistence type="inferred from homology"/>
<dbReference type="GO" id="GO:0046872">
    <property type="term" value="F:metal ion binding"/>
    <property type="evidence" value="ECO:0007669"/>
    <property type="project" value="InterPro"/>
</dbReference>
<evidence type="ECO:0000313" key="5">
    <source>
        <dbReference type="EMBL" id="MXV17769.1"/>
    </source>
</evidence>
<dbReference type="Proteomes" id="UP000451233">
    <property type="component" value="Unassembled WGS sequence"/>
</dbReference>
<dbReference type="SUPFAM" id="SSF63411">
    <property type="entry name" value="LuxS/MPP-like metallohydrolase"/>
    <property type="match status" value="2"/>
</dbReference>
<organism evidence="5 6">
    <name type="scientific">Hufsiella ginkgonis</name>
    <dbReference type="NCBI Taxonomy" id="2695274"/>
    <lineage>
        <taxon>Bacteria</taxon>
        <taxon>Pseudomonadati</taxon>
        <taxon>Bacteroidota</taxon>
        <taxon>Sphingobacteriia</taxon>
        <taxon>Sphingobacteriales</taxon>
        <taxon>Sphingobacteriaceae</taxon>
        <taxon>Hufsiella</taxon>
    </lineage>
</organism>
<reference evidence="5 6" key="1">
    <citation type="submission" date="2019-11" db="EMBL/GenBank/DDBJ databases">
        <title>Pedobacter sp. HMF7056 Genome sequencing and assembly.</title>
        <authorList>
            <person name="Kang H."/>
            <person name="Kim H."/>
            <person name="Joh K."/>
        </authorList>
    </citation>
    <scope>NUCLEOTIDE SEQUENCE [LARGE SCALE GENOMIC DNA]</scope>
    <source>
        <strain evidence="5 6">HMF7056</strain>
    </source>
</reference>
<evidence type="ECO:0000256" key="1">
    <source>
        <dbReference type="ARBA" id="ARBA00007261"/>
    </source>
</evidence>
<evidence type="ECO:0000259" key="4">
    <source>
        <dbReference type="Pfam" id="PF05193"/>
    </source>
</evidence>
<dbReference type="InterPro" id="IPR011249">
    <property type="entry name" value="Metalloenz_LuxS/M16"/>
</dbReference>
<dbReference type="Gene3D" id="3.30.830.10">
    <property type="entry name" value="Metalloenzyme, LuxS/M16 peptidase-like"/>
    <property type="match status" value="2"/>
</dbReference>
<gene>
    <name evidence="5" type="ORF">GS398_20885</name>
</gene>
<comment type="caution">
    <text evidence="5">The sequence shown here is derived from an EMBL/GenBank/DDBJ whole genome shotgun (WGS) entry which is preliminary data.</text>
</comment>
<dbReference type="InterPro" id="IPR011765">
    <property type="entry name" value="Pept_M16_N"/>
</dbReference>
<dbReference type="InterPro" id="IPR007863">
    <property type="entry name" value="Peptidase_M16_C"/>
</dbReference>
<comment type="similarity">
    <text evidence="1">Belongs to the peptidase M16 family.</text>
</comment>
<dbReference type="AlphaFoldDB" id="A0A7K1Y3Y8"/>
<accession>A0A7K1Y3Y8</accession>
<feature type="domain" description="Peptidase M16 N-terminal" evidence="3">
    <location>
        <begin position="34"/>
        <end position="173"/>
    </location>
</feature>
<name>A0A7K1Y3Y8_9SPHI</name>
<dbReference type="EMBL" id="WVHS01000006">
    <property type="protein sequence ID" value="MXV17769.1"/>
    <property type="molecule type" value="Genomic_DNA"/>
</dbReference>
<feature type="domain" description="Peptidase M16 C-terminal" evidence="4">
    <location>
        <begin position="188"/>
        <end position="352"/>
    </location>
</feature>
<evidence type="ECO:0000259" key="3">
    <source>
        <dbReference type="Pfam" id="PF00675"/>
    </source>
</evidence>
<protein>
    <recommendedName>
        <fullName evidence="7">Insulinase family protein</fullName>
    </recommendedName>
</protein>
<sequence>MRRIVFSIVLAVFVTAGYAQTAASSFDVGGIKVIYKPTVKQIVSVDLYFRGGLNNYPAAQAGIENLTLAATAECGTKKYTKNAFKDKEDAYGISVSGSSGYDFGVISLNCISKYFNEGWDLFAEAVVHPTFDERELGLLKTKLITGLSQSESDPDTRIEQMAMQNTFAGTIYGLQPSGTEATISKFHQAELAKYYTALLNKNRMFIVVAGKISKEEITAKIKAAFSAIPAKPYVAPAYKVPVIAGNKVFPEDRILATNYIQGVMNAPSMSSPDYAGFRLAFSAFDNHLFSEIRTKRNLSYAPSAGVKVLKMPFSTVYVSTTDPAAAVEVMVNELNELRAEGFSEEDFLGAKSGFITTNYMKQESTAAIAASLGLAEIMGGWKLAEELPEKLNNTTLEQMNAAFRKYTAGIVWNYLGLKKQADAASGMFAMPIK</sequence>
<keyword evidence="6" id="KW-1185">Reference proteome</keyword>
<feature type="chain" id="PRO_5029605953" description="Insulinase family protein" evidence="2">
    <location>
        <begin position="22"/>
        <end position="433"/>
    </location>
</feature>
<dbReference type="InterPro" id="IPR050361">
    <property type="entry name" value="MPP/UQCRC_Complex"/>
</dbReference>
<dbReference type="PANTHER" id="PTHR11851">
    <property type="entry name" value="METALLOPROTEASE"/>
    <property type="match status" value="1"/>
</dbReference>
<dbReference type="PANTHER" id="PTHR11851:SF49">
    <property type="entry name" value="MITOCHONDRIAL-PROCESSING PEPTIDASE SUBUNIT ALPHA"/>
    <property type="match status" value="1"/>
</dbReference>
<evidence type="ECO:0000313" key="6">
    <source>
        <dbReference type="Proteomes" id="UP000451233"/>
    </source>
</evidence>
<dbReference type="RefSeq" id="WP_160908779.1">
    <property type="nucleotide sequence ID" value="NZ_WVHS01000006.1"/>
</dbReference>
<dbReference type="Pfam" id="PF05193">
    <property type="entry name" value="Peptidase_M16_C"/>
    <property type="match status" value="1"/>
</dbReference>
<keyword evidence="2" id="KW-0732">Signal</keyword>
<feature type="signal peptide" evidence="2">
    <location>
        <begin position="1"/>
        <end position="21"/>
    </location>
</feature>
<evidence type="ECO:0000256" key="2">
    <source>
        <dbReference type="SAM" id="SignalP"/>
    </source>
</evidence>
<dbReference type="Pfam" id="PF00675">
    <property type="entry name" value="Peptidase_M16"/>
    <property type="match status" value="1"/>
</dbReference>